<dbReference type="Pfam" id="PF09335">
    <property type="entry name" value="VTT_dom"/>
    <property type="match status" value="1"/>
</dbReference>
<evidence type="ECO:0000256" key="6">
    <source>
        <dbReference type="ARBA" id="ARBA00023136"/>
    </source>
</evidence>
<dbReference type="PANTHER" id="PTHR30353">
    <property type="entry name" value="INNER MEMBRANE PROTEIN DEDA-RELATED"/>
    <property type="match status" value="1"/>
</dbReference>
<keyword evidence="6 7" id="KW-0472">Membrane</keyword>
<evidence type="ECO:0000259" key="8">
    <source>
        <dbReference type="Pfam" id="PF09335"/>
    </source>
</evidence>
<comment type="caution">
    <text evidence="7">Lacks conserved residue(s) required for the propagation of feature annotation.</text>
</comment>
<evidence type="ECO:0000256" key="3">
    <source>
        <dbReference type="ARBA" id="ARBA00022475"/>
    </source>
</evidence>
<comment type="caution">
    <text evidence="9">The sequence shown here is derived from an EMBL/GenBank/DDBJ whole genome shotgun (WGS) entry which is preliminary data.</text>
</comment>
<dbReference type="Proteomes" id="UP000612282">
    <property type="component" value="Unassembled WGS sequence"/>
</dbReference>
<evidence type="ECO:0000256" key="7">
    <source>
        <dbReference type="RuleBase" id="RU367016"/>
    </source>
</evidence>
<keyword evidence="3 7" id="KW-1003">Cell membrane</keyword>
<keyword evidence="10" id="KW-1185">Reference proteome</keyword>
<dbReference type="RefSeq" id="WP_203808314.1">
    <property type="nucleotide sequence ID" value="NZ_BAAAQE010000049.1"/>
</dbReference>
<comment type="similarity">
    <text evidence="2 7">Belongs to the DedA family.</text>
</comment>
<feature type="transmembrane region" description="Helical" evidence="7">
    <location>
        <begin position="164"/>
        <end position="187"/>
    </location>
</feature>
<dbReference type="PANTHER" id="PTHR30353:SF0">
    <property type="entry name" value="TRANSMEMBRANE PROTEIN"/>
    <property type="match status" value="1"/>
</dbReference>
<name>A0ABQ3XQY0_9ACTN</name>
<organism evidence="9 10">
    <name type="scientific">Actinoplanes couchii</name>
    <dbReference type="NCBI Taxonomy" id="403638"/>
    <lineage>
        <taxon>Bacteria</taxon>
        <taxon>Bacillati</taxon>
        <taxon>Actinomycetota</taxon>
        <taxon>Actinomycetes</taxon>
        <taxon>Micromonosporales</taxon>
        <taxon>Micromonosporaceae</taxon>
        <taxon>Actinoplanes</taxon>
    </lineage>
</organism>
<dbReference type="InterPro" id="IPR032818">
    <property type="entry name" value="DedA-like"/>
</dbReference>
<keyword evidence="5 7" id="KW-1133">Transmembrane helix</keyword>
<dbReference type="EMBL" id="BOMG01000115">
    <property type="protein sequence ID" value="GID60888.1"/>
    <property type="molecule type" value="Genomic_DNA"/>
</dbReference>
<reference evidence="9 10" key="1">
    <citation type="submission" date="2021-01" db="EMBL/GenBank/DDBJ databases">
        <title>Whole genome shotgun sequence of Actinoplanes couchii NBRC 106145.</title>
        <authorList>
            <person name="Komaki H."/>
            <person name="Tamura T."/>
        </authorList>
    </citation>
    <scope>NUCLEOTIDE SEQUENCE [LARGE SCALE GENOMIC DNA]</scope>
    <source>
        <strain evidence="9 10">NBRC 106145</strain>
    </source>
</reference>
<keyword evidence="4 7" id="KW-0812">Transmembrane</keyword>
<feature type="transmembrane region" description="Helical" evidence="7">
    <location>
        <begin position="135"/>
        <end position="158"/>
    </location>
</feature>
<feature type="domain" description="VTT" evidence="8">
    <location>
        <begin position="34"/>
        <end position="152"/>
    </location>
</feature>
<evidence type="ECO:0000256" key="2">
    <source>
        <dbReference type="ARBA" id="ARBA00010792"/>
    </source>
</evidence>
<sequence length="203" mass="21614">MNLLHTAENVMTSPAIYLLVFVLTLLDAVLPIMPAEAVVVAAGAFAVSGRPDVLLIVLSAALGILAGDHVMYRIGRGIAHRRPESKLAQLIARITPMLRRRGGILIVTGRFVPGGRISITAACGATRYPAARFTVFAAIAALLWSLFATMIGFLGGKIFEDQPLYGVIAGIVLALAITGVAELVTLLRRRRRPLNLPSPDQPS</sequence>
<protein>
    <submittedName>
        <fullName evidence="9">Membrane protein</fullName>
    </submittedName>
</protein>
<evidence type="ECO:0000256" key="4">
    <source>
        <dbReference type="ARBA" id="ARBA00022692"/>
    </source>
</evidence>
<gene>
    <name evidence="9" type="ORF">Aco03nite_092920</name>
</gene>
<evidence type="ECO:0000256" key="5">
    <source>
        <dbReference type="ARBA" id="ARBA00022989"/>
    </source>
</evidence>
<proteinExistence type="inferred from homology"/>
<accession>A0ABQ3XQY0</accession>
<evidence type="ECO:0000313" key="9">
    <source>
        <dbReference type="EMBL" id="GID60888.1"/>
    </source>
</evidence>
<evidence type="ECO:0000256" key="1">
    <source>
        <dbReference type="ARBA" id="ARBA00004651"/>
    </source>
</evidence>
<feature type="transmembrane region" description="Helical" evidence="7">
    <location>
        <begin position="53"/>
        <end position="72"/>
    </location>
</feature>
<evidence type="ECO:0000313" key="10">
    <source>
        <dbReference type="Proteomes" id="UP000612282"/>
    </source>
</evidence>
<dbReference type="InterPro" id="IPR032816">
    <property type="entry name" value="VTT_dom"/>
</dbReference>
<comment type="subcellular location">
    <subcellularLocation>
        <location evidence="1 7">Cell membrane</location>
        <topology evidence="1 7">Multi-pass membrane protein</topology>
    </subcellularLocation>
</comment>